<organism evidence="1 2">
    <name type="scientific">Lupinus angustifolius</name>
    <name type="common">Narrow-leaved blue lupine</name>
    <dbReference type="NCBI Taxonomy" id="3871"/>
    <lineage>
        <taxon>Eukaryota</taxon>
        <taxon>Viridiplantae</taxon>
        <taxon>Streptophyta</taxon>
        <taxon>Embryophyta</taxon>
        <taxon>Tracheophyta</taxon>
        <taxon>Spermatophyta</taxon>
        <taxon>Magnoliopsida</taxon>
        <taxon>eudicotyledons</taxon>
        <taxon>Gunneridae</taxon>
        <taxon>Pentapetalae</taxon>
        <taxon>rosids</taxon>
        <taxon>fabids</taxon>
        <taxon>Fabales</taxon>
        <taxon>Fabaceae</taxon>
        <taxon>Papilionoideae</taxon>
        <taxon>50 kb inversion clade</taxon>
        <taxon>genistoids sensu lato</taxon>
        <taxon>core genistoids</taxon>
        <taxon>Genisteae</taxon>
        <taxon>Lupinus</taxon>
    </lineage>
</organism>
<dbReference type="PANTHER" id="PTHR48189">
    <property type="entry name" value="BNAA10G07240D PROTEIN"/>
    <property type="match status" value="1"/>
</dbReference>
<dbReference type="AlphaFoldDB" id="A0A1J7H7R7"/>
<dbReference type="PANTHER" id="PTHR48189:SF3">
    <property type="entry name" value="SECRETED PROTEIN"/>
    <property type="match status" value="1"/>
</dbReference>
<sequence>MIMVVVMTEILGEYTEVLARVTERLFPRRHGLSFGTLRNFSFASTTSSSDSSASFLVYF</sequence>
<dbReference type="Proteomes" id="UP000188354">
    <property type="component" value="Chromosome LG11"/>
</dbReference>
<reference evidence="1 2" key="1">
    <citation type="journal article" date="2017" name="Plant Biotechnol. J.">
        <title>A comprehensive draft genome sequence for lupin (Lupinus angustifolius), an emerging health food: insights into plant-microbe interactions and legume evolution.</title>
        <authorList>
            <person name="Hane J.K."/>
            <person name="Ming Y."/>
            <person name="Kamphuis L.G."/>
            <person name="Nelson M.N."/>
            <person name="Garg G."/>
            <person name="Atkins C.A."/>
            <person name="Bayer P.E."/>
            <person name="Bravo A."/>
            <person name="Bringans S."/>
            <person name="Cannon S."/>
            <person name="Edwards D."/>
            <person name="Foley R."/>
            <person name="Gao L.L."/>
            <person name="Harrison M.J."/>
            <person name="Huang W."/>
            <person name="Hurgobin B."/>
            <person name="Li S."/>
            <person name="Liu C.W."/>
            <person name="McGrath A."/>
            <person name="Morahan G."/>
            <person name="Murray J."/>
            <person name="Weller J."/>
            <person name="Jian J."/>
            <person name="Singh K.B."/>
        </authorList>
    </citation>
    <scope>NUCLEOTIDE SEQUENCE [LARGE SCALE GENOMIC DNA]</scope>
    <source>
        <strain evidence="2">cv. Tanjil</strain>
        <tissue evidence="1">Whole plant</tissue>
    </source>
</reference>
<gene>
    <name evidence="1" type="ORF">TanjilG_12820</name>
</gene>
<dbReference type="EMBL" id="CM007371">
    <property type="protein sequence ID" value="OIW02506.1"/>
    <property type="molecule type" value="Genomic_DNA"/>
</dbReference>
<dbReference type="OMA" id="MIMVVIM"/>
<keyword evidence="2" id="KW-1185">Reference proteome</keyword>
<protein>
    <submittedName>
        <fullName evidence="1">Uncharacterized protein</fullName>
    </submittedName>
</protein>
<dbReference type="Gramene" id="OIW02506">
    <property type="protein sequence ID" value="OIW02506"/>
    <property type="gene ID" value="TanjilG_12820"/>
</dbReference>
<evidence type="ECO:0000313" key="1">
    <source>
        <dbReference type="EMBL" id="OIW02506.1"/>
    </source>
</evidence>
<evidence type="ECO:0000313" key="2">
    <source>
        <dbReference type="Proteomes" id="UP000188354"/>
    </source>
</evidence>
<name>A0A1J7H7R7_LUPAN</name>
<accession>A0A1J7H7R7</accession>
<proteinExistence type="predicted"/>